<evidence type="ECO:0000259" key="4">
    <source>
        <dbReference type="PROSITE" id="PS50893"/>
    </source>
</evidence>
<dbReference type="InterPro" id="IPR027417">
    <property type="entry name" value="P-loop_NTPase"/>
</dbReference>
<dbReference type="EMBL" id="AONB01000022">
    <property type="protein sequence ID" value="EXJ09586.1"/>
    <property type="molecule type" value="Genomic_DNA"/>
</dbReference>
<dbReference type="InterPro" id="IPR017871">
    <property type="entry name" value="ABC_transporter-like_CS"/>
</dbReference>
<dbReference type="OrthoDB" id="9780942at2"/>
<keyword evidence="5" id="KW-0378">Hydrolase</keyword>
<reference evidence="5 6" key="2">
    <citation type="journal article" date="2015" name="Syst. Appl. Microbiol.">
        <title>Nitrincola nitratireducens sp. nov. isolated from a haloalkaline crater lake.</title>
        <authorList>
            <person name="Singh A."/>
            <person name="Vaidya B."/>
            <person name="Tanuku N.R."/>
            <person name="Pinnaka A.K."/>
        </authorList>
    </citation>
    <scope>NUCLEOTIDE SEQUENCE [LARGE SCALE GENOMIC DNA]</scope>
    <source>
        <strain evidence="5 6">AK23</strain>
    </source>
</reference>
<evidence type="ECO:0000256" key="3">
    <source>
        <dbReference type="ARBA" id="ARBA00022840"/>
    </source>
</evidence>
<dbReference type="GO" id="GO:0005524">
    <property type="term" value="F:ATP binding"/>
    <property type="evidence" value="ECO:0007669"/>
    <property type="project" value="UniProtKB-KW"/>
</dbReference>
<reference evidence="6" key="1">
    <citation type="submission" date="2012-11" db="EMBL/GenBank/DDBJ databases">
        <authorList>
            <person name="Singh A."/>
            <person name="Pinnaka A.K."/>
            <person name="Vaidya B."/>
        </authorList>
    </citation>
    <scope>NUCLEOTIDE SEQUENCE [LARGE SCALE GENOMIC DNA]</scope>
    <source>
        <strain evidence="6">AK23</strain>
    </source>
</reference>
<protein>
    <submittedName>
        <fullName evidence="5">Zinc import ATP-binding protein ZnuC</fullName>
        <ecNumber evidence="5">3.6.3.-</ecNumber>
    </submittedName>
</protein>
<dbReference type="InterPro" id="IPR003439">
    <property type="entry name" value="ABC_transporter-like_ATP-bd"/>
</dbReference>
<feature type="domain" description="ABC transporter" evidence="4">
    <location>
        <begin position="5"/>
        <end position="232"/>
    </location>
</feature>
<dbReference type="SUPFAM" id="SSF52540">
    <property type="entry name" value="P-loop containing nucleoside triphosphate hydrolases"/>
    <property type="match status" value="1"/>
</dbReference>
<evidence type="ECO:0000256" key="1">
    <source>
        <dbReference type="ARBA" id="ARBA00022448"/>
    </source>
</evidence>
<dbReference type="AlphaFoldDB" id="W9UXY4"/>
<dbReference type="Gene3D" id="3.40.50.300">
    <property type="entry name" value="P-loop containing nucleotide triphosphate hydrolases"/>
    <property type="match status" value="1"/>
</dbReference>
<evidence type="ECO:0000256" key="2">
    <source>
        <dbReference type="ARBA" id="ARBA00022741"/>
    </source>
</evidence>
<keyword evidence="2" id="KW-0547">Nucleotide-binding</keyword>
<keyword evidence="6" id="KW-1185">Reference proteome</keyword>
<organism evidence="5 6">
    <name type="scientific">Nitrincola nitratireducens</name>
    <dbReference type="NCBI Taxonomy" id="1229521"/>
    <lineage>
        <taxon>Bacteria</taxon>
        <taxon>Pseudomonadati</taxon>
        <taxon>Pseudomonadota</taxon>
        <taxon>Gammaproteobacteria</taxon>
        <taxon>Oceanospirillales</taxon>
        <taxon>Oceanospirillaceae</taxon>
        <taxon>Nitrincola</taxon>
    </lineage>
</organism>
<dbReference type="InterPro" id="IPR003593">
    <property type="entry name" value="AAA+_ATPase"/>
</dbReference>
<keyword evidence="1" id="KW-0813">Transport</keyword>
<dbReference type="RefSeq" id="WP_051514613.1">
    <property type="nucleotide sequence ID" value="NZ_AONB01000022.1"/>
</dbReference>
<name>W9UXY4_9GAMM</name>
<dbReference type="InterPro" id="IPR050153">
    <property type="entry name" value="Metal_Ion_Import_ABC"/>
</dbReference>
<proteinExistence type="predicted"/>
<dbReference type="Proteomes" id="UP000019464">
    <property type="component" value="Unassembled WGS sequence"/>
</dbReference>
<dbReference type="GO" id="GO:0016887">
    <property type="term" value="F:ATP hydrolysis activity"/>
    <property type="evidence" value="ECO:0007669"/>
    <property type="project" value="InterPro"/>
</dbReference>
<accession>W9UXY4</accession>
<dbReference type="EC" id="3.6.3.-" evidence="5"/>
<dbReference type="PANTHER" id="PTHR42734">
    <property type="entry name" value="METAL TRANSPORT SYSTEM ATP-BINDING PROTEIN TM_0124-RELATED"/>
    <property type="match status" value="1"/>
</dbReference>
<gene>
    <name evidence="5" type="primary">znuC_2</name>
    <name evidence="5" type="ORF">D791_03428</name>
</gene>
<evidence type="ECO:0000313" key="5">
    <source>
        <dbReference type="EMBL" id="EXJ09586.1"/>
    </source>
</evidence>
<dbReference type="SMART" id="SM00382">
    <property type="entry name" value="AAA"/>
    <property type="match status" value="1"/>
</dbReference>
<sequence>MSVTLQLKEMSLSLNDVEILQPISATLQAGRLHAITGPNGAGKSSFLKCLLGLMPHKGQIKRHWPDKNKGVAYVPQQLAFEPSLPITIDEYLTTTLTSRALFFKRASNIRAQVEGLLERVGLEGKKHLRLGQLSGGERQRLMFAQALGQKRHLWCVDEPMTGLDVTAQALITQELLALRTEGVTLLVVHHDPDWVSDYADEVWSINGGLAGHQVNLHAMSTVRRKTSNVMRCDQEEVA</sequence>
<evidence type="ECO:0000313" key="6">
    <source>
        <dbReference type="Proteomes" id="UP000019464"/>
    </source>
</evidence>
<keyword evidence="3 5" id="KW-0067">ATP-binding</keyword>
<dbReference type="Pfam" id="PF00005">
    <property type="entry name" value="ABC_tran"/>
    <property type="match status" value="1"/>
</dbReference>
<dbReference type="PROSITE" id="PS00211">
    <property type="entry name" value="ABC_TRANSPORTER_1"/>
    <property type="match status" value="1"/>
</dbReference>
<dbReference type="STRING" id="1229521.D791_03428"/>
<dbReference type="PROSITE" id="PS50893">
    <property type="entry name" value="ABC_TRANSPORTER_2"/>
    <property type="match status" value="1"/>
</dbReference>
<comment type="caution">
    <text evidence="5">The sequence shown here is derived from an EMBL/GenBank/DDBJ whole genome shotgun (WGS) entry which is preliminary data.</text>
</comment>
<dbReference type="PANTHER" id="PTHR42734:SF7">
    <property type="entry name" value="ATP-BINDING COMPONENT OF ABC TRANSPORTER-RELATED"/>
    <property type="match status" value="1"/>
</dbReference>